<protein>
    <submittedName>
        <fullName evidence="3">HsdM-like protein</fullName>
    </submittedName>
</protein>
<evidence type="ECO:0000256" key="2">
    <source>
        <dbReference type="ARBA" id="ARBA00022747"/>
    </source>
</evidence>
<gene>
    <name evidence="3" type="ORF">EV672_11079</name>
</gene>
<evidence type="ECO:0000313" key="3">
    <source>
        <dbReference type="EMBL" id="TDP80864.1"/>
    </source>
</evidence>
<keyword evidence="2" id="KW-0680">Restriction system</keyword>
<dbReference type="Gene3D" id="1.20.1260.30">
    <property type="match status" value="1"/>
</dbReference>
<sequence>MLDDIKKTLWATADKLRAKMDAAEYKLSEEIPHGH</sequence>
<dbReference type="InterPro" id="IPR038333">
    <property type="entry name" value="T1MK-like_N_sf"/>
</dbReference>
<comment type="caution">
    <text evidence="3">The sequence shown here is derived from an EMBL/GenBank/DDBJ whole genome shotgun (WGS) entry which is preliminary data.</text>
</comment>
<dbReference type="AlphaFoldDB" id="A0A4R6R574"/>
<name>A0A4R6R574_9BURK</name>
<organism evidence="3 4">
    <name type="scientific">Aquabacterium commune</name>
    <dbReference type="NCBI Taxonomy" id="70586"/>
    <lineage>
        <taxon>Bacteria</taxon>
        <taxon>Pseudomonadati</taxon>
        <taxon>Pseudomonadota</taxon>
        <taxon>Betaproteobacteria</taxon>
        <taxon>Burkholderiales</taxon>
        <taxon>Aquabacterium</taxon>
    </lineage>
</organism>
<proteinExistence type="inferred from homology"/>
<accession>A0A4R6R574</accession>
<evidence type="ECO:0000313" key="4">
    <source>
        <dbReference type="Proteomes" id="UP000294593"/>
    </source>
</evidence>
<evidence type="ECO:0000256" key="1">
    <source>
        <dbReference type="ARBA" id="ARBA00006594"/>
    </source>
</evidence>
<reference evidence="3 4" key="1">
    <citation type="submission" date="2019-03" db="EMBL/GenBank/DDBJ databases">
        <title>Genomic Encyclopedia of Type Strains, Phase IV (KMG-IV): sequencing the most valuable type-strain genomes for metagenomic binning, comparative biology and taxonomic classification.</title>
        <authorList>
            <person name="Goeker M."/>
        </authorList>
    </citation>
    <scope>NUCLEOTIDE SEQUENCE [LARGE SCALE GENOMIC DNA]</scope>
    <source>
        <strain evidence="3 4">DSM 11901</strain>
    </source>
</reference>
<dbReference type="GO" id="GO:0009307">
    <property type="term" value="P:DNA restriction-modification system"/>
    <property type="evidence" value="ECO:0007669"/>
    <property type="project" value="UniProtKB-KW"/>
</dbReference>
<dbReference type="EMBL" id="SNXW01000010">
    <property type="protein sequence ID" value="TDP80864.1"/>
    <property type="molecule type" value="Genomic_DNA"/>
</dbReference>
<comment type="similarity">
    <text evidence="1">Belongs to the N(4)/N(6)-methyltransferase family.</text>
</comment>
<keyword evidence="4" id="KW-1185">Reference proteome</keyword>
<dbReference type="Proteomes" id="UP000294593">
    <property type="component" value="Unassembled WGS sequence"/>
</dbReference>